<evidence type="ECO:0000256" key="1">
    <source>
        <dbReference type="SAM" id="MobiDB-lite"/>
    </source>
</evidence>
<evidence type="ECO:0000313" key="2">
    <source>
        <dbReference type="EMBL" id="EFG08624.1"/>
    </source>
</evidence>
<feature type="compositionally biased region" description="Basic and acidic residues" evidence="1">
    <location>
        <begin position="22"/>
        <end position="35"/>
    </location>
</feature>
<name>B5GWD2_STRCL</name>
<gene>
    <name evidence="2" type="ORF">SCLAV_3552</name>
</gene>
<sequence length="44" mass="4844">MDRGEPIRAVQSERTVTVRGHTATEVDVQAHDEGRPQVVEGARC</sequence>
<accession>B5GWD2</accession>
<proteinExistence type="predicted"/>
<evidence type="ECO:0000313" key="3">
    <source>
        <dbReference type="Proteomes" id="UP000002357"/>
    </source>
</evidence>
<organism evidence="2 3">
    <name type="scientific">Streptomyces clavuligerus</name>
    <dbReference type="NCBI Taxonomy" id="1901"/>
    <lineage>
        <taxon>Bacteria</taxon>
        <taxon>Bacillati</taxon>
        <taxon>Actinomycetota</taxon>
        <taxon>Actinomycetes</taxon>
        <taxon>Kitasatosporales</taxon>
        <taxon>Streptomycetaceae</taxon>
        <taxon>Streptomyces</taxon>
    </lineage>
</organism>
<dbReference type="EMBL" id="CM000913">
    <property type="protein sequence ID" value="EFG08624.1"/>
    <property type="molecule type" value="Genomic_DNA"/>
</dbReference>
<dbReference type="Proteomes" id="UP000002357">
    <property type="component" value="Chromosome"/>
</dbReference>
<keyword evidence="3" id="KW-1185">Reference proteome</keyword>
<dbReference type="AlphaFoldDB" id="B5GWD2"/>
<reference evidence="2 3" key="1">
    <citation type="journal article" date="2010" name="Genome Biol. Evol.">
        <title>The sequence of a 1.8-mb bacterial linear plasmid reveals a rich evolutionary reservoir of secondary metabolic pathways.</title>
        <authorList>
            <person name="Medema M.H."/>
            <person name="Trefzer A."/>
            <person name="Kovalchuk A."/>
            <person name="van den Berg M."/>
            <person name="Mueller U."/>
            <person name="Heijne W."/>
            <person name="Wu L."/>
            <person name="Alam M.T."/>
            <person name="Ronning C.M."/>
            <person name="Nierman W.C."/>
            <person name="Bovenberg R.A.L."/>
            <person name="Breitling R."/>
            <person name="Takano E."/>
        </authorList>
    </citation>
    <scope>NUCLEOTIDE SEQUENCE [LARGE SCALE GENOMIC DNA]</scope>
    <source>
        <strain evidence="3">ATCC 27064 / DSM 738 / JCM 4710 / NBRC 13307 / NCIMB 12785 / NRRL 3585 / VKM Ac-602</strain>
    </source>
</reference>
<protein>
    <submittedName>
        <fullName evidence="2">Uncharacterized protein</fullName>
    </submittedName>
</protein>
<feature type="region of interest" description="Disordered" evidence="1">
    <location>
        <begin position="1"/>
        <end position="44"/>
    </location>
</feature>